<dbReference type="InterPro" id="IPR036652">
    <property type="entry name" value="YjeF_N_dom_sf"/>
</dbReference>
<feature type="binding site" evidence="18">
    <location>
        <position position="151"/>
    </location>
    <ligand>
        <name>K(+)</name>
        <dbReference type="ChEBI" id="CHEBI:29103"/>
    </ligand>
</feature>
<evidence type="ECO:0000256" key="9">
    <source>
        <dbReference type="ARBA" id="ARBA00022958"/>
    </source>
</evidence>
<evidence type="ECO:0000256" key="19">
    <source>
        <dbReference type="PIRNR" id="PIRNR017184"/>
    </source>
</evidence>
<feature type="domain" description="YjeF N-terminal" evidence="21">
    <location>
        <begin position="6"/>
        <end position="203"/>
    </location>
</feature>
<keyword evidence="23" id="KW-1185">Reference proteome</keyword>
<comment type="subunit">
    <text evidence="17">Homotetramer.</text>
</comment>
<evidence type="ECO:0000256" key="18">
    <source>
        <dbReference type="HAMAP-Rule" id="MF_01966"/>
    </source>
</evidence>
<keyword evidence="12 17" id="KW-0456">Lyase</keyword>
<proteinExistence type="inferred from homology"/>
<dbReference type="PATRIC" id="fig|909613.9.peg.6568"/>
<dbReference type="InterPro" id="IPR000631">
    <property type="entry name" value="CARKD"/>
</dbReference>
<evidence type="ECO:0000256" key="12">
    <source>
        <dbReference type="ARBA" id="ARBA00023239"/>
    </source>
</evidence>
<dbReference type="PROSITE" id="PS01050">
    <property type="entry name" value="YJEF_C_2"/>
    <property type="match status" value="1"/>
</dbReference>
<evidence type="ECO:0000256" key="14">
    <source>
        <dbReference type="ARBA" id="ARBA00025153"/>
    </source>
</evidence>
<evidence type="ECO:0000256" key="1">
    <source>
        <dbReference type="ARBA" id="ARBA00000013"/>
    </source>
</evidence>
<dbReference type="PANTHER" id="PTHR12592">
    <property type="entry name" value="ATP-DEPENDENT (S)-NAD(P)H-HYDRATE DEHYDRATASE FAMILY MEMBER"/>
    <property type="match status" value="1"/>
</dbReference>
<dbReference type="PIRSF" id="PIRSF017184">
    <property type="entry name" value="Nnr"/>
    <property type="match status" value="1"/>
</dbReference>
<dbReference type="EC" id="5.1.99.6" evidence="19"/>
<comment type="function">
    <text evidence="17">Catalyzes the dehydration of the S-form of NAD(P)HX at the expense of ADP, which is converted to AMP. Together with NAD(P)HX epimerase, which catalyzes the epimerization of the S- and R-forms, the enzyme allows the repair of both epimers of NAD(P)HX, a damaged form of NAD(P)H that is a result of enzymatic or heat-dependent hydration.</text>
</comment>
<dbReference type="GO" id="GO:0046496">
    <property type="term" value="P:nicotinamide nucleotide metabolic process"/>
    <property type="evidence" value="ECO:0007669"/>
    <property type="project" value="UniProtKB-UniRule"/>
</dbReference>
<dbReference type="PANTHER" id="PTHR12592:SF0">
    <property type="entry name" value="ATP-DEPENDENT (S)-NAD(P)H-HYDRATE DEHYDRATASE"/>
    <property type="match status" value="1"/>
</dbReference>
<comment type="caution">
    <text evidence="22">The sequence shown here is derived from an EMBL/GenBank/DDBJ whole genome shotgun (WGS) entry which is preliminary data.</text>
</comment>
<keyword evidence="11 18" id="KW-0413">Isomerase</keyword>
<dbReference type="InterPro" id="IPR004443">
    <property type="entry name" value="YjeF_N_dom"/>
</dbReference>
<dbReference type="CDD" id="cd01171">
    <property type="entry name" value="YXKO-related"/>
    <property type="match status" value="1"/>
</dbReference>
<protein>
    <recommendedName>
        <fullName evidence="19">Bifunctional NAD(P)H-hydrate repair enzyme</fullName>
    </recommendedName>
    <alternativeName>
        <fullName evidence="19">Nicotinamide nucleotide repair protein</fullName>
    </alternativeName>
    <domain>
        <recommendedName>
            <fullName evidence="19">ADP-dependent (S)-NAD(P)H-hydrate dehydratase</fullName>
            <ecNumber evidence="19">4.2.1.136</ecNumber>
        </recommendedName>
        <alternativeName>
            <fullName evidence="19">ADP-dependent NAD(P)HX dehydratase</fullName>
        </alternativeName>
    </domain>
    <domain>
        <recommendedName>
            <fullName evidence="19">NAD(P)H-hydrate epimerase</fullName>
            <ecNumber evidence="19">5.1.99.6</ecNumber>
        </recommendedName>
    </domain>
</protein>
<dbReference type="InterPro" id="IPR030677">
    <property type="entry name" value="Nnr"/>
</dbReference>
<dbReference type="InterPro" id="IPR029056">
    <property type="entry name" value="Ribokinase-like"/>
</dbReference>
<feature type="binding site" evidence="17">
    <location>
        <position position="415"/>
    </location>
    <ligand>
        <name>(6S)-NADPHX</name>
        <dbReference type="ChEBI" id="CHEBI:64076"/>
    </ligand>
</feature>
<dbReference type="GO" id="GO:0110051">
    <property type="term" value="P:metabolite repair"/>
    <property type="evidence" value="ECO:0007669"/>
    <property type="project" value="TreeGrafter"/>
</dbReference>
<gene>
    <name evidence="18" type="primary">nnrE</name>
    <name evidence="17" type="synonym">nnrD</name>
    <name evidence="22" type="ORF">UO65_6572</name>
</gene>
<evidence type="ECO:0000259" key="21">
    <source>
        <dbReference type="PROSITE" id="PS51385"/>
    </source>
</evidence>
<keyword evidence="8 17" id="KW-0521">NADP</keyword>
<evidence type="ECO:0000256" key="5">
    <source>
        <dbReference type="ARBA" id="ARBA00022723"/>
    </source>
</evidence>
<dbReference type="Gene3D" id="3.40.50.10260">
    <property type="entry name" value="YjeF N-terminal domain"/>
    <property type="match status" value="1"/>
</dbReference>
<organism evidence="22 23">
    <name type="scientific">Actinokineospora spheciospongiae</name>
    <dbReference type="NCBI Taxonomy" id="909613"/>
    <lineage>
        <taxon>Bacteria</taxon>
        <taxon>Bacillati</taxon>
        <taxon>Actinomycetota</taxon>
        <taxon>Actinomycetes</taxon>
        <taxon>Pseudonocardiales</taxon>
        <taxon>Pseudonocardiaceae</taxon>
        <taxon>Actinokineospora</taxon>
    </lineage>
</organism>
<feature type="binding site" evidence="17">
    <location>
        <position position="414"/>
    </location>
    <ligand>
        <name>AMP</name>
        <dbReference type="ChEBI" id="CHEBI:456215"/>
    </ligand>
</feature>
<evidence type="ECO:0000259" key="20">
    <source>
        <dbReference type="PROSITE" id="PS51383"/>
    </source>
</evidence>
<keyword evidence="5 18" id="KW-0479">Metal-binding</keyword>
<comment type="cofactor">
    <cofactor evidence="18 19">
        <name>K(+)</name>
        <dbReference type="ChEBI" id="CHEBI:29103"/>
    </cofactor>
    <text evidence="18 19">Binds 1 potassium ion per subunit.</text>
</comment>
<keyword evidence="9 18" id="KW-0630">Potassium</keyword>
<dbReference type="AlphaFoldDB" id="W7IN31"/>
<evidence type="ECO:0000256" key="15">
    <source>
        <dbReference type="ARBA" id="ARBA00048238"/>
    </source>
</evidence>
<evidence type="ECO:0000256" key="6">
    <source>
        <dbReference type="ARBA" id="ARBA00022741"/>
    </source>
</evidence>
<feature type="binding site" evidence="18">
    <location>
        <begin position="62"/>
        <end position="66"/>
    </location>
    <ligand>
        <name>(6S)-NADPHX</name>
        <dbReference type="ChEBI" id="CHEBI:64076"/>
    </ligand>
</feature>
<dbReference type="Pfam" id="PF01256">
    <property type="entry name" value="Carb_kinase"/>
    <property type="match status" value="1"/>
</dbReference>
<dbReference type="SUPFAM" id="SSF53613">
    <property type="entry name" value="Ribokinase-like"/>
    <property type="match status" value="1"/>
</dbReference>
<dbReference type="HAMAP" id="MF_01966">
    <property type="entry name" value="NADHX_epimerase"/>
    <property type="match status" value="1"/>
</dbReference>
<evidence type="ECO:0000256" key="17">
    <source>
        <dbReference type="HAMAP-Rule" id="MF_01965"/>
    </source>
</evidence>
<dbReference type="GO" id="GO:0005524">
    <property type="term" value="F:ATP binding"/>
    <property type="evidence" value="ECO:0007669"/>
    <property type="project" value="UniProtKB-UniRule"/>
</dbReference>
<dbReference type="eggNOG" id="COG0063">
    <property type="taxonomic scope" value="Bacteria"/>
</dbReference>
<dbReference type="PROSITE" id="PS51385">
    <property type="entry name" value="YJEF_N"/>
    <property type="match status" value="1"/>
</dbReference>
<dbReference type="eggNOG" id="COG0062">
    <property type="taxonomic scope" value="Bacteria"/>
</dbReference>
<dbReference type="RefSeq" id="WP_035290630.1">
    <property type="nucleotide sequence ID" value="NZ_AYXG01000255.1"/>
</dbReference>
<comment type="function">
    <text evidence="14 19">Bifunctional enzyme that catalyzes the epimerization of the S- and R-forms of NAD(P)HX and the dehydration of the S-form of NAD(P)HX at the expense of ADP, which is converted to AMP. This allows the repair of both epimers of NAD(P)HX, a damaged form of NAD(P)H that is a result of enzymatic or heat-dependent hydration.</text>
</comment>
<dbReference type="PROSITE" id="PS51383">
    <property type="entry name" value="YJEF_C_3"/>
    <property type="match status" value="1"/>
</dbReference>
<evidence type="ECO:0000313" key="23">
    <source>
        <dbReference type="Proteomes" id="UP000019277"/>
    </source>
</evidence>
<dbReference type="HAMAP" id="MF_01965">
    <property type="entry name" value="NADHX_dehydratase"/>
    <property type="match status" value="1"/>
</dbReference>
<comment type="similarity">
    <text evidence="4 19">In the C-terminal section; belongs to the NnrD/CARKD family.</text>
</comment>
<dbReference type="GO" id="GO:0052856">
    <property type="term" value="F:NAD(P)HX epimerase activity"/>
    <property type="evidence" value="ECO:0007669"/>
    <property type="project" value="UniProtKB-UniRule"/>
</dbReference>
<keyword evidence="13" id="KW-0511">Multifunctional enzyme</keyword>
<evidence type="ECO:0000256" key="8">
    <source>
        <dbReference type="ARBA" id="ARBA00022857"/>
    </source>
</evidence>
<comment type="similarity">
    <text evidence="17">Belongs to the NnrD/CARKD family.</text>
</comment>
<accession>W7IN31</accession>
<comment type="function">
    <text evidence="18">Catalyzes the epimerization of the S- and R-forms of NAD(P)HX, a damaged form of NAD(P)H that is a result of enzymatic or heat-dependent hydration. This is a prerequisite for the S-specific NAD(P)H-hydrate dehydratase to allow the repair of both epimers of NAD(P)HX.</text>
</comment>
<evidence type="ECO:0000256" key="16">
    <source>
        <dbReference type="ARBA" id="ARBA00049209"/>
    </source>
</evidence>
<dbReference type="EMBL" id="AYXG01000255">
    <property type="protein sequence ID" value="EWC58157.1"/>
    <property type="molecule type" value="Genomic_DNA"/>
</dbReference>
<keyword evidence="10 17" id="KW-0520">NAD</keyword>
<name>W7IN31_9PSEU</name>
<dbReference type="Proteomes" id="UP000019277">
    <property type="component" value="Unassembled WGS sequence"/>
</dbReference>
<feature type="binding site" evidence="17">
    <location>
        <position position="243"/>
    </location>
    <ligand>
        <name>(6S)-NADPHX</name>
        <dbReference type="ChEBI" id="CHEBI:64076"/>
    </ligand>
</feature>
<dbReference type="EC" id="4.2.1.136" evidence="19"/>
<evidence type="ECO:0000256" key="10">
    <source>
        <dbReference type="ARBA" id="ARBA00023027"/>
    </source>
</evidence>
<dbReference type="InterPro" id="IPR017953">
    <property type="entry name" value="Carbohydrate_kinase_pred_CS"/>
</dbReference>
<feature type="binding site" evidence="17">
    <location>
        <position position="296"/>
    </location>
    <ligand>
        <name>(6S)-NADPHX</name>
        <dbReference type="ChEBI" id="CHEBI:64076"/>
    </ligand>
</feature>
<evidence type="ECO:0000256" key="13">
    <source>
        <dbReference type="ARBA" id="ARBA00023268"/>
    </source>
</evidence>
<feature type="binding site" evidence="18">
    <location>
        <position position="118"/>
    </location>
    <ligand>
        <name>K(+)</name>
        <dbReference type="ChEBI" id="CHEBI:29103"/>
    </ligand>
</feature>
<evidence type="ECO:0000313" key="22">
    <source>
        <dbReference type="EMBL" id="EWC58157.1"/>
    </source>
</evidence>
<dbReference type="OrthoDB" id="9806925at2"/>
<comment type="similarity">
    <text evidence="18">Belongs to the NnrE/AIBP family.</text>
</comment>
<comment type="similarity">
    <text evidence="3 19">In the N-terminal section; belongs to the NnrE/AIBP family.</text>
</comment>
<feature type="binding site" evidence="18">
    <location>
        <position position="148"/>
    </location>
    <ligand>
        <name>(6S)-NADPHX</name>
        <dbReference type="ChEBI" id="CHEBI:64076"/>
    </ligand>
</feature>
<evidence type="ECO:0000256" key="2">
    <source>
        <dbReference type="ARBA" id="ARBA00000909"/>
    </source>
</evidence>
<evidence type="ECO:0000256" key="7">
    <source>
        <dbReference type="ARBA" id="ARBA00022840"/>
    </source>
</evidence>
<dbReference type="Gene3D" id="3.40.1190.20">
    <property type="match status" value="1"/>
</dbReference>
<keyword evidence="6 17" id="KW-0547">Nucleotide-binding</keyword>
<comment type="cofactor">
    <cofactor evidence="17">
        <name>Mg(2+)</name>
        <dbReference type="ChEBI" id="CHEBI:18420"/>
    </cofactor>
</comment>
<reference evidence="22 23" key="1">
    <citation type="journal article" date="2014" name="Genome Announc.">
        <title>Draft Genome Sequence of the Antitrypanosomally Active Sponge-Associated Bacterium Actinokineospora sp. Strain EG49.</title>
        <authorList>
            <person name="Harjes J."/>
            <person name="Ryu T."/>
            <person name="Abdelmohsen U.R."/>
            <person name="Moitinho-Silva L."/>
            <person name="Horn H."/>
            <person name="Ravasi T."/>
            <person name="Hentschel U."/>
        </authorList>
    </citation>
    <scope>NUCLEOTIDE SEQUENCE [LARGE SCALE GENOMIC DNA]</scope>
    <source>
        <strain evidence="22 23">EG49</strain>
    </source>
</reference>
<comment type="catalytic activity">
    <reaction evidence="16 17 19">
        <text>(6S)-NADPHX + ADP = AMP + phosphate + NADPH + H(+)</text>
        <dbReference type="Rhea" id="RHEA:32235"/>
        <dbReference type="ChEBI" id="CHEBI:15378"/>
        <dbReference type="ChEBI" id="CHEBI:43474"/>
        <dbReference type="ChEBI" id="CHEBI:57783"/>
        <dbReference type="ChEBI" id="CHEBI:64076"/>
        <dbReference type="ChEBI" id="CHEBI:456215"/>
        <dbReference type="ChEBI" id="CHEBI:456216"/>
        <dbReference type="EC" id="4.2.1.136"/>
    </reaction>
</comment>
<dbReference type="GO" id="GO:0052855">
    <property type="term" value="F:ADP-dependent NAD(P)H-hydrate dehydratase activity"/>
    <property type="evidence" value="ECO:0007669"/>
    <property type="project" value="UniProtKB-UniRule"/>
</dbReference>
<dbReference type="Pfam" id="PF03853">
    <property type="entry name" value="YjeF_N"/>
    <property type="match status" value="1"/>
</dbReference>
<evidence type="ECO:0000256" key="3">
    <source>
        <dbReference type="ARBA" id="ARBA00006001"/>
    </source>
</evidence>
<feature type="binding site" evidence="17">
    <location>
        <position position="348"/>
    </location>
    <ligand>
        <name>(6S)-NADPHX</name>
        <dbReference type="ChEBI" id="CHEBI:64076"/>
    </ligand>
</feature>
<dbReference type="GO" id="GO:0046872">
    <property type="term" value="F:metal ion binding"/>
    <property type="evidence" value="ECO:0007669"/>
    <property type="project" value="UniProtKB-UniRule"/>
</dbReference>
<comment type="catalytic activity">
    <reaction evidence="2 18 19">
        <text>(6R)-NADPHX = (6S)-NADPHX</text>
        <dbReference type="Rhea" id="RHEA:32227"/>
        <dbReference type="ChEBI" id="CHEBI:64076"/>
        <dbReference type="ChEBI" id="CHEBI:64077"/>
        <dbReference type="EC" id="5.1.99.6"/>
    </reaction>
</comment>
<feature type="binding site" evidence="17">
    <location>
        <begin position="385"/>
        <end position="389"/>
    </location>
    <ligand>
        <name>AMP</name>
        <dbReference type="ChEBI" id="CHEBI:456215"/>
    </ligand>
</feature>
<feature type="domain" description="YjeF C-terminal" evidence="20">
    <location>
        <begin position="208"/>
        <end position="471"/>
    </location>
</feature>
<sequence length="480" mass="48519">MRGAWSTGRIREAEEKVLAVTPDGALMRRAAWGLAGRARRMLAERTGGVAGRRVLLLVGAGNNGGDALWAGAYLRRRSVGVSALLLAPDRAHAEGLAAFRSAGGRVVTGVVPADLVVDGIVGLSARGSLRPDAAAVVERISAPILAVDLPSGVDPDTGAVDGPAVTAAATVTFGGYKPVHFLAGARCGEVHLVDLGLDLTDPDFAVLDRADVAAAWPLPGESDDKYTQGVVGVTAGSSTYPGAAVLATGSAVRATSGMTRYAGSAAEEVSRRYPEVVVTGSVTDAGRVQAWVAGPGMGTGNAARDVLRHVLDAGVPTAVDADGITLLANHPELWDARDPGAPVLLTPHDREFARIAEPRGITLGADRVAAARALAAELNATVLLKGHATVVAGPDGRVLVNQARSHWLATAGSGDVLSGIVGALLAAGLDPVLAGGAAAYLHVRAGELAAGGAPASAARIGDAVTAAIRDLVCDDDRRHG</sequence>
<evidence type="ECO:0000256" key="11">
    <source>
        <dbReference type="ARBA" id="ARBA00023235"/>
    </source>
</evidence>
<dbReference type="NCBIfam" id="TIGR00196">
    <property type="entry name" value="yjeF_cterm"/>
    <property type="match status" value="1"/>
</dbReference>
<feature type="binding site" evidence="18">
    <location>
        <position position="63"/>
    </location>
    <ligand>
        <name>K(+)</name>
        <dbReference type="ChEBI" id="CHEBI:29103"/>
    </ligand>
</feature>
<keyword evidence="7 17" id="KW-0067">ATP-binding</keyword>
<comment type="catalytic activity">
    <reaction evidence="15 17 19">
        <text>(6S)-NADHX + ADP = AMP + phosphate + NADH + H(+)</text>
        <dbReference type="Rhea" id="RHEA:32223"/>
        <dbReference type="ChEBI" id="CHEBI:15378"/>
        <dbReference type="ChEBI" id="CHEBI:43474"/>
        <dbReference type="ChEBI" id="CHEBI:57945"/>
        <dbReference type="ChEBI" id="CHEBI:64074"/>
        <dbReference type="ChEBI" id="CHEBI:456215"/>
        <dbReference type="ChEBI" id="CHEBI:456216"/>
        <dbReference type="EC" id="4.2.1.136"/>
    </reaction>
</comment>
<evidence type="ECO:0000256" key="4">
    <source>
        <dbReference type="ARBA" id="ARBA00009524"/>
    </source>
</evidence>
<dbReference type="SUPFAM" id="SSF64153">
    <property type="entry name" value="YjeF N-terminal domain-like"/>
    <property type="match status" value="1"/>
</dbReference>
<comment type="catalytic activity">
    <reaction evidence="1 18 19">
        <text>(6R)-NADHX = (6S)-NADHX</text>
        <dbReference type="Rhea" id="RHEA:32215"/>
        <dbReference type="ChEBI" id="CHEBI:64074"/>
        <dbReference type="ChEBI" id="CHEBI:64075"/>
        <dbReference type="EC" id="5.1.99.6"/>
    </reaction>
</comment>
<feature type="binding site" evidence="18">
    <location>
        <begin position="122"/>
        <end position="128"/>
    </location>
    <ligand>
        <name>(6S)-NADPHX</name>
        <dbReference type="ChEBI" id="CHEBI:64076"/>
    </ligand>
</feature>
<dbReference type="STRING" id="909613.UO65_6572"/>
<comment type="caution">
    <text evidence="18">Lacks conserved residue(s) required for the propagation of feature annotation.</text>
</comment>